<feature type="binding site" evidence="12">
    <location>
        <position position="170"/>
    </location>
    <ligand>
        <name>Mg(2+)</name>
        <dbReference type="ChEBI" id="CHEBI:18420"/>
    </ligand>
</feature>
<dbReference type="InterPro" id="IPR023214">
    <property type="entry name" value="HAD_sf"/>
</dbReference>
<feature type="site" description="Important for catalytic activity and assists the phosphoryl transfer reaction to Asp8 by balancing charge and orienting the reacting groups" evidence="13">
    <location>
        <position position="146"/>
    </location>
</feature>
<dbReference type="Gene3D" id="3.40.50.1000">
    <property type="entry name" value="HAD superfamily/HAD-like"/>
    <property type="match status" value="1"/>
</dbReference>
<evidence type="ECO:0000256" key="9">
    <source>
        <dbReference type="ARBA" id="ARBA00044991"/>
    </source>
</evidence>
<sequence length="216" mass="23225">MDIKACIFDLDGVLVDTAVYHYKAWKRLANELGFDFTEHQNEQLKGVSRMASLDLILGWGDVTNLSPEQKNELADRKNTWYTEMIGQMTPAEILPGAKQFVIACREAGLKTAIGSASKNTPTILQKLELNPLFDAVVDGNSVSAPKPDPEVFLKGAEDLGVSPAQCVVFEDAVAGIQAAINGGMKTVGIGSPDVLTKADKVISGLDKMTLEMLASL</sequence>
<dbReference type="AlphaFoldDB" id="A0A372NYU0"/>
<feature type="binding site" evidence="11">
    <location>
        <position position="52"/>
    </location>
    <ligand>
        <name>substrate</name>
    </ligand>
</feature>
<dbReference type="InterPro" id="IPR010976">
    <property type="entry name" value="B-phosphoglucomutase_hydrolase"/>
</dbReference>
<keyword evidence="6" id="KW-0119">Carbohydrate metabolism</keyword>
<evidence type="ECO:0000256" key="3">
    <source>
        <dbReference type="ARBA" id="ARBA00022723"/>
    </source>
</evidence>
<feature type="binding site" evidence="11">
    <location>
        <begin position="115"/>
        <end position="119"/>
    </location>
    <ligand>
        <name>substrate</name>
    </ligand>
</feature>
<feature type="binding site" evidence="11">
    <location>
        <position position="77"/>
    </location>
    <ligand>
        <name>substrate</name>
    </ligand>
</feature>
<evidence type="ECO:0000256" key="10">
    <source>
        <dbReference type="PIRSR" id="PIRSR610972-1"/>
    </source>
</evidence>
<protein>
    <recommendedName>
        <fullName evidence="9">Beta-phosphoglucomutase</fullName>
        <ecNumber evidence="8">5.4.2.6</ecNumber>
    </recommendedName>
</protein>
<comment type="caution">
    <text evidence="14">The sequence shown here is derived from an EMBL/GenBank/DDBJ whole genome shotgun (WGS) entry which is preliminary data.</text>
</comment>
<dbReference type="GO" id="GO:0000287">
    <property type="term" value="F:magnesium ion binding"/>
    <property type="evidence" value="ECO:0007669"/>
    <property type="project" value="InterPro"/>
</dbReference>
<evidence type="ECO:0000313" key="15">
    <source>
        <dbReference type="Proteomes" id="UP000264217"/>
    </source>
</evidence>
<dbReference type="SFLD" id="SFLDG01135">
    <property type="entry name" value="C1.5.6:_HAD__Beta-PGM__Phospha"/>
    <property type="match status" value="1"/>
</dbReference>
<evidence type="ECO:0000313" key="14">
    <source>
        <dbReference type="EMBL" id="RFZ95061.1"/>
    </source>
</evidence>
<dbReference type="Pfam" id="PF00702">
    <property type="entry name" value="Hydrolase"/>
    <property type="match status" value="1"/>
</dbReference>
<feature type="binding site" evidence="11">
    <location>
        <position position="25"/>
    </location>
    <ligand>
        <name>substrate</name>
    </ligand>
</feature>
<evidence type="ECO:0000256" key="6">
    <source>
        <dbReference type="ARBA" id="ARBA00023277"/>
    </source>
</evidence>
<feature type="binding site" evidence="12">
    <location>
        <position position="171"/>
    </location>
    <ligand>
        <name>Mg(2+)</name>
        <dbReference type="ChEBI" id="CHEBI:18420"/>
    </ligand>
</feature>
<dbReference type="SUPFAM" id="SSF56784">
    <property type="entry name" value="HAD-like"/>
    <property type="match status" value="1"/>
</dbReference>
<dbReference type="NCBIfam" id="TIGR02009">
    <property type="entry name" value="PGMB-YQAB-SF"/>
    <property type="match status" value="1"/>
</dbReference>
<evidence type="ECO:0000256" key="8">
    <source>
        <dbReference type="ARBA" id="ARBA00044968"/>
    </source>
</evidence>
<evidence type="ECO:0000256" key="4">
    <source>
        <dbReference type="ARBA" id="ARBA00022842"/>
    </source>
</evidence>
<dbReference type="InterPro" id="IPR051600">
    <property type="entry name" value="Beta-PGM-like"/>
</dbReference>
<feature type="binding site" evidence="11">
    <location>
        <begin position="44"/>
        <end position="49"/>
    </location>
    <ligand>
        <name>substrate</name>
    </ligand>
</feature>
<evidence type="ECO:0000256" key="12">
    <source>
        <dbReference type="PIRSR" id="PIRSR610972-3"/>
    </source>
</evidence>
<dbReference type="PANTHER" id="PTHR46193">
    <property type="entry name" value="6-PHOSPHOGLUCONATE PHOSPHATASE"/>
    <property type="match status" value="1"/>
</dbReference>
<dbReference type="NCBIfam" id="TIGR01509">
    <property type="entry name" value="HAD-SF-IA-v3"/>
    <property type="match status" value="1"/>
</dbReference>
<feature type="binding site" evidence="12">
    <location>
        <position position="11"/>
    </location>
    <ligand>
        <name>Mg(2+)</name>
        <dbReference type="ChEBI" id="CHEBI:18420"/>
    </ligand>
</feature>
<feature type="site" description="Important for catalytic activity and assists the phosphoryl transfer reaction to Asp8 by balancing charge and orienting the reacting groups" evidence="13">
    <location>
        <position position="115"/>
    </location>
</feature>
<dbReference type="Gene3D" id="1.10.150.240">
    <property type="entry name" value="Putative phosphatase, domain 2"/>
    <property type="match status" value="1"/>
</dbReference>
<dbReference type="CDD" id="cd02598">
    <property type="entry name" value="HAD_BPGM"/>
    <property type="match status" value="1"/>
</dbReference>
<accession>A0A372NYU0</accession>
<evidence type="ECO:0000256" key="7">
    <source>
        <dbReference type="ARBA" id="ARBA00044926"/>
    </source>
</evidence>
<reference evidence="14 15" key="1">
    <citation type="submission" date="2018-08" db="EMBL/GenBank/DDBJ databases">
        <title>Mucilaginibacter sp. MYSH2.</title>
        <authorList>
            <person name="Seo T."/>
        </authorList>
    </citation>
    <scope>NUCLEOTIDE SEQUENCE [LARGE SCALE GENOMIC DNA]</scope>
    <source>
        <strain evidence="14 15">MYSH2</strain>
    </source>
</reference>
<comment type="cofactor">
    <cofactor evidence="12">
        <name>Mg(2+)</name>
        <dbReference type="ChEBI" id="CHEBI:18420"/>
    </cofactor>
    <text evidence="12">Binds 2 magnesium ions per subunit.</text>
</comment>
<dbReference type="Proteomes" id="UP000264217">
    <property type="component" value="Unassembled WGS sequence"/>
</dbReference>
<keyword evidence="15" id="KW-1185">Reference proteome</keyword>
<comment type="similarity">
    <text evidence="1">Belongs to the HAD-like hydrolase superfamily. CbbY/CbbZ/Gph/YieH family.</text>
</comment>
<keyword evidence="3 12" id="KW-0479">Metal-binding</keyword>
<dbReference type="SFLD" id="SFLDG01129">
    <property type="entry name" value="C1.5:_HAD__Beta-PGM__Phosphata"/>
    <property type="match status" value="1"/>
</dbReference>
<feature type="binding site" evidence="12">
    <location>
        <position position="9"/>
    </location>
    <ligand>
        <name>Mg(2+)</name>
        <dbReference type="ChEBI" id="CHEBI:18420"/>
    </ligand>
</feature>
<dbReference type="InterPro" id="IPR010972">
    <property type="entry name" value="Beta-PGM"/>
</dbReference>
<evidence type="ECO:0000256" key="2">
    <source>
        <dbReference type="ARBA" id="ARBA00022553"/>
    </source>
</evidence>
<dbReference type="EMBL" id="QWDC01000001">
    <property type="protein sequence ID" value="RFZ95061.1"/>
    <property type="molecule type" value="Genomic_DNA"/>
</dbReference>
<feature type="active site" description="Nucleophile" evidence="10">
    <location>
        <position position="9"/>
    </location>
</feature>
<dbReference type="InterPro" id="IPR036412">
    <property type="entry name" value="HAD-like_sf"/>
</dbReference>
<evidence type="ECO:0000256" key="1">
    <source>
        <dbReference type="ARBA" id="ARBA00006171"/>
    </source>
</evidence>
<dbReference type="OrthoDB" id="9797743at2"/>
<dbReference type="GO" id="GO:0005975">
    <property type="term" value="P:carbohydrate metabolic process"/>
    <property type="evidence" value="ECO:0007669"/>
    <property type="project" value="InterPro"/>
</dbReference>
<feature type="binding site" evidence="11">
    <location>
        <begin position="9"/>
        <end position="11"/>
    </location>
    <ligand>
        <name>substrate</name>
    </ligand>
</feature>
<dbReference type="InterPro" id="IPR023198">
    <property type="entry name" value="PGP-like_dom2"/>
</dbReference>
<dbReference type="InterPro" id="IPR006439">
    <property type="entry name" value="HAD-SF_hydro_IA"/>
</dbReference>
<keyword evidence="4 12" id="KW-0460">Magnesium</keyword>
<dbReference type="SFLD" id="SFLDS00003">
    <property type="entry name" value="Haloacid_Dehalogenase"/>
    <property type="match status" value="1"/>
</dbReference>
<evidence type="ECO:0000256" key="5">
    <source>
        <dbReference type="ARBA" id="ARBA00023235"/>
    </source>
</evidence>
<comment type="catalytic activity">
    <reaction evidence="7">
        <text>beta-D-glucose 1-phosphate = beta-D-glucose 6-phosphate</text>
        <dbReference type="Rhea" id="RHEA:20113"/>
        <dbReference type="ChEBI" id="CHEBI:57684"/>
        <dbReference type="ChEBI" id="CHEBI:58247"/>
        <dbReference type="EC" id="5.4.2.6"/>
    </reaction>
</comment>
<feature type="binding site" evidence="11">
    <location>
        <position position="146"/>
    </location>
    <ligand>
        <name>substrate</name>
    </ligand>
</feature>
<evidence type="ECO:0000256" key="11">
    <source>
        <dbReference type="PIRSR" id="PIRSR610972-2"/>
    </source>
</evidence>
<dbReference type="RefSeq" id="WP_117390618.1">
    <property type="nucleotide sequence ID" value="NZ_QWDC01000001.1"/>
</dbReference>
<gene>
    <name evidence="14" type="primary">pgmB</name>
    <name evidence="14" type="ORF">D0C36_05915</name>
</gene>
<dbReference type="EC" id="5.4.2.6" evidence="8"/>
<dbReference type="NCBIfam" id="TIGR01990">
    <property type="entry name" value="bPGM"/>
    <property type="match status" value="1"/>
</dbReference>
<evidence type="ECO:0000256" key="13">
    <source>
        <dbReference type="PIRSR" id="PIRSR610972-4"/>
    </source>
</evidence>
<proteinExistence type="inferred from homology"/>
<name>A0A372NYU0_9SPHI</name>
<dbReference type="PANTHER" id="PTHR46193:SF18">
    <property type="entry name" value="HEXITOL PHOSPHATASE B"/>
    <property type="match status" value="1"/>
</dbReference>
<feature type="active site" description="Proton donor/acceptor" evidence="10">
    <location>
        <position position="11"/>
    </location>
</feature>
<dbReference type="GO" id="GO:0008801">
    <property type="term" value="F:beta-phosphoglucomutase activity"/>
    <property type="evidence" value="ECO:0007669"/>
    <property type="project" value="UniProtKB-EC"/>
</dbReference>
<keyword evidence="2" id="KW-0597">Phosphoprotein</keyword>
<keyword evidence="5 14" id="KW-0413">Isomerase</keyword>
<organism evidence="14 15">
    <name type="scientific">Mucilaginibacter conchicola</name>
    <dbReference type="NCBI Taxonomy" id="2303333"/>
    <lineage>
        <taxon>Bacteria</taxon>
        <taxon>Pseudomonadati</taxon>
        <taxon>Bacteroidota</taxon>
        <taxon>Sphingobacteriia</taxon>
        <taxon>Sphingobacteriales</taxon>
        <taxon>Sphingobacteriaceae</taxon>
        <taxon>Mucilaginibacter</taxon>
    </lineage>
</organism>